<evidence type="ECO:0000313" key="6">
    <source>
        <dbReference type="WBParaSite" id="nRc.2.0.1.t40377-RA"/>
    </source>
</evidence>
<dbReference type="InterPro" id="IPR011990">
    <property type="entry name" value="TPR-like_helical_dom_sf"/>
</dbReference>
<dbReference type="SUPFAM" id="SSF82199">
    <property type="entry name" value="SET domain"/>
    <property type="match status" value="1"/>
</dbReference>
<dbReference type="InterPro" id="IPR046341">
    <property type="entry name" value="SET_dom_sf"/>
</dbReference>
<keyword evidence="2" id="KW-0808">Transferase</keyword>
<feature type="domain" description="SET" evidence="4">
    <location>
        <begin position="1"/>
        <end position="64"/>
    </location>
</feature>
<evidence type="ECO:0000256" key="1">
    <source>
        <dbReference type="ARBA" id="ARBA00022603"/>
    </source>
</evidence>
<dbReference type="Gene3D" id="1.25.40.10">
    <property type="entry name" value="Tetratricopeptide repeat domain"/>
    <property type="match status" value="1"/>
</dbReference>
<dbReference type="PANTHER" id="PTHR46165:SF2">
    <property type="entry name" value="SET AND MYND DOMAIN-CONTAINING PROTEIN 4"/>
    <property type="match status" value="1"/>
</dbReference>
<dbReference type="GO" id="GO:0005737">
    <property type="term" value="C:cytoplasm"/>
    <property type="evidence" value="ECO:0007669"/>
    <property type="project" value="TreeGrafter"/>
</dbReference>
<keyword evidence="1" id="KW-0489">Methyltransferase</keyword>
<evidence type="ECO:0000259" key="4">
    <source>
        <dbReference type="PROSITE" id="PS50280"/>
    </source>
</evidence>
<dbReference type="InterPro" id="IPR052097">
    <property type="entry name" value="SET-MYND_domain_protein"/>
</dbReference>
<dbReference type="InterPro" id="IPR001214">
    <property type="entry name" value="SET_dom"/>
</dbReference>
<accession>A0A915KNF8</accession>
<protein>
    <submittedName>
        <fullName evidence="6">SET domain-containing protein</fullName>
    </submittedName>
</protein>
<dbReference type="PANTHER" id="PTHR46165">
    <property type="entry name" value="SET AND MYND DOMAIN-CONTAINING PROTEIN 4"/>
    <property type="match status" value="1"/>
</dbReference>
<dbReference type="AlphaFoldDB" id="A0A915KNF8"/>
<dbReference type="GO" id="GO:0005634">
    <property type="term" value="C:nucleus"/>
    <property type="evidence" value="ECO:0007669"/>
    <property type="project" value="TreeGrafter"/>
</dbReference>
<proteinExistence type="predicted"/>
<keyword evidence="5" id="KW-1185">Reference proteome</keyword>
<dbReference type="Proteomes" id="UP000887565">
    <property type="component" value="Unplaced"/>
</dbReference>
<dbReference type="Gene3D" id="2.170.270.10">
    <property type="entry name" value="SET domain"/>
    <property type="match status" value="1"/>
</dbReference>
<name>A0A915KNF8_ROMCU</name>
<dbReference type="Pfam" id="PF00856">
    <property type="entry name" value="SET"/>
    <property type="match status" value="1"/>
</dbReference>
<dbReference type="GO" id="GO:0042826">
    <property type="term" value="F:histone deacetylase binding"/>
    <property type="evidence" value="ECO:0007669"/>
    <property type="project" value="TreeGrafter"/>
</dbReference>
<evidence type="ECO:0000256" key="2">
    <source>
        <dbReference type="ARBA" id="ARBA00022679"/>
    </source>
</evidence>
<dbReference type="PROSITE" id="PS50280">
    <property type="entry name" value="SET"/>
    <property type="match status" value="1"/>
</dbReference>
<dbReference type="WBParaSite" id="nRc.2.0.1.t40377-RA">
    <property type="protein sequence ID" value="nRc.2.0.1.t40377-RA"/>
    <property type="gene ID" value="nRc.2.0.1.g40377"/>
</dbReference>
<dbReference type="GO" id="GO:0008168">
    <property type="term" value="F:methyltransferase activity"/>
    <property type="evidence" value="ECO:0007669"/>
    <property type="project" value="UniProtKB-KW"/>
</dbReference>
<evidence type="ECO:0000313" key="5">
    <source>
        <dbReference type="Proteomes" id="UP000887565"/>
    </source>
</evidence>
<sequence length="291" mass="32973">MLTPLQGKTKTSASYKMGSAVYPSVSLMNHSCDENTFTSYIGKTAVVRAVKKIKKGEEIFNCYGKKFCILQGHRIGDGTSTDQRRKLLMQQYYFHCKCSACTSETVVKKERISMAFKCVRCSGPFCKLDEKVDAVATNFVCLDCGSTSDVSPDQIQSCIRRFWIINDSGKADQIFEAVKSLENLYHKFFLCLVSIRREACSALLKHGKINDCVDLMIRNLDCIAFHDGGQNLTFANEVLEELVYSVYFDKNLKRKDEVLKHIDKSIEIFTVYFGPNCHHVQILNDAKHFVG</sequence>
<reference evidence="6" key="1">
    <citation type="submission" date="2022-11" db="UniProtKB">
        <authorList>
            <consortium name="WormBaseParasite"/>
        </authorList>
    </citation>
    <scope>IDENTIFICATION</scope>
</reference>
<evidence type="ECO:0000256" key="3">
    <source>
        <dbReference type="ARBA" id="ARBA00022691"/>
    </source>
</evidence>
<organism evidence="5 6">
    <name type="scientific">Romanomermis culicivorax</name>
    <name type="common">Nematode worm</name>
    <dbReference type="NCBI Taxonomy" id="13658"/>
    <lineage>
        <taxon>Eukaryota</taxon>
        <taxon>Metazoa</taxon>
        <taxon>Ecdysozoa</taxon>
        <taxon>Nematoda</taxon>
        <taxon>Enoplea</taxon>
        <taxon>Dorylaimia</taxon>
        <taxon>Mermithida</taxon>
        <taxon>Mermithoidea</taxon>
        <taxon>Mermithidae</taxon>
        <taxon>Romanomermis</taxon>
    </lineage>
</organism>
<keyword evidence="3" id="KW-0949">S-adenosyl-L-methionine</keyword>
<dbReference type="GO" id="GO:0032259">
    <property type="term" value="P:methylation"/>
    <property type="evidence" value="ECO:0007669"/>
    <property type="project" value="UniProtKB-KW"/>
</dbReference>